<evidence type="ECO:0000313" key="3">
    <source>
        <dbReference type="Proteomes" id="UP000054304"/>
    </source>
</evidence>
<sequence>MSSTTQKSDGGSKGLGSSIWATADEKDEKKKQFSEVKSDNKTSGRKRNAKNSKSKGQNESSDVSANVNALAARLGMVDVGKVEEKVRRKSRVNESALSGKMKKPQNPLAMRLGMVDVGEEVVETSEDSGSDGPSRPSTSDKANIFDRIKPKPQRQHMETEKPAQSSQHETAKPHSISASKKSEILKRKIEEQRKIRNANIRKAQQFDLLQDFLKDDDDKGWEEDL</sequence>
<dbReference type="OrthoDB" id="4036638at2759"/>
<organism evidence="2 3">
    <name type="scientific">Lachancea lanzarotensis</name>
    <dbReference type="NCBI Taxonomy" id="1245769"/>
    <lineage>
        <taxon>Eukaryota</taxon>
        <taxon>Fungi</taxon>
        <taxon>Dikarya</taxon>
        <taxon>Ascomycota</taxon>
        <taxon>Saccharomycotina</taxon>
        <taxon>Saccharomycetes</taxon>
        <taxon>Saccharomycetales</taxon>
        <taxon>Saccharomycetaceae</taxon>
        <taxon>Lachancea</taxon>
    </lineage>
</organism>
<reference evidence="2 3" key="1">
    <citation type="submission" date="2014-12" db="EMBL/GenBank/DDBJ databases">
        <authorList>
            <person name="Neuveglise Cecile"/>
        </authorList>
    </citation>
    <scope>NUCLEOTIDE SEQUENCE [LARGE SCALE GENOMIC DNA]</scope>
    <source>
        <strain evidence="2 3">CBS 12615</strain>
    </source>
</reference>
<dbReference type="Pfam" id="PF17331">
    <property type="entry name" value="GFD1"/>
    <property type="match status" value="1"/>
</dbReference>
<protein>
    <submittedName>
        <fullName evidence="2">LALA0S06e04940g1_1</fullName>
    </submittedName>
</protein>
<dbReference type="RefSeq" id="XP_022629058.1">
    <property type="nucleotide sequence ID" value="XM_022771901.1"/>
</dbReference>
<name>A0A0C7MYI5_9SACH</name>
<feature type="compositionally biased region" description="Basic residues" evidence="1">
    <location>
        <begin position="43"/>
        <end position="53"/>
    </location>
</feature>
<feature type="compositionally biased region" description="Basic and acidic residues" evidence="1">
    <location>
        <begin position="143"/>
        <end position="161"/>
    </location>
</feature>
<feature type="compositionally biased region" description="Basic and acidic residues" evidence="1">
    <location>
        <begin position="23"/>
        <end position="42"/>
    </location>
</feature>
<evidence type="ECO:0000256" key="1">
    <source>
        <dbReference type="SAM" id="MobiDB-lite"/>
    </source>
</evidence>
<dbReference type="AlphaFoldDB" id="A0A0C7MYI5"/>
<dbReference type="GeneID" id="34686316"/>
<dbReference type="STRING" id="1245769.A0A0C7MYI5"/>
<keyword evidence="3" id="KW-1185">Reference proteome</keyword>
<dbReference type="InterPro" id="IPR020401">
    <property type="entry name" value="mRNA_transport_factor_GFD1"/>
</dbReference>
<feature type="region of interest" description="Disordered" evidence="1">
    <location>
        <begin position="1"/>
        <end position="185"/>
    </location>
</feature>
<gene>
    <name evidence="2" type="ORF">LALA0_S06e04940g</name>
</gene>
<feature type="compositionally biased region" description="Acidic residues" evidence="1">
    <location>
        <begin position="117"/>
        <end position="129"/>
    </location>
</feature>
<accession>A0A0C7MYI5</accession>
<proteinExistence type="predicted"/>
<dbReference type="Proteomes" id="UP000054304">
    <property type="component" value="Unassembled WGS sequence"/>
</dbReference>
<feature type="compositionally biased region" description="Polar residues" evidence="1">
    <location>
        <begin position="54"/>
        <end position="67"/>
    </location>
</feature>
<evidence type="ECO:0000313" key="2">
    <source>
        <dbReference type="EMBL" id="CEP62836.1"/>
    </source>
</evidence>
<dbReference type="EMBL" id="LN736365">
    <property type="protein sequence ID" value="CEP62836.1"/>
    <property type="molecule type" value="Genomic_DNA"/>
</dbReference>
<dbReference type="HOGENOM" id="CLU_1230131_0_0_1"/>